<dbReference type="InterPro" id="IPR009852">
    <property type="entry name" value="CENPJ_C_dom"/>
</dbReference>
<reference evidence="4 5" key="1">
    <citation type="journal article" date="2018" name="Proc. R. Soc. B">
        <title>A non-coding region near Follistatin controls head colour polymorphism in the Gouldian finch.</title>
        <authorList>
            <person name="Toomey M.B."/>
            <person name="Marques C.I."/>
            <person name="Andrade P."/>
            <person name="Araujo P.M."/>
            <person name="Sabatino S."/>
            <person name="Gazda M.A."/>
            <person name="Afonso S."/>
            <person name="Lopes R.J."/>
            <person name="Corbo J.C."/>
            <person name="Carneiro M."/>
        </authorList>
    </citation>
    <scope>NUCLEOTIDE SEQUENCE [LARGE SCALE GENOMIC DNA]</scope>
    <source>
        <strain evidence="4">Red01</strain>
        <tissue evidence="4">Muscle</tissue>
    </source>
</reference>
<dbReference type="GO" id="GO:0060271">
    <property type="term" value="P:cilium assembly"/>
    <property type="evidence" value="ECO:0007669"/>
    <property type="project" value="TreeGrafter"/>
</dbReference>
<evidence type="ECO:0000256" key="1">
    <source>
        <dbReference type="ARBA" id="ARBA00005627"/>
    </source>
</evidence>
<feature type="non-terminal residue" evidence="4">
    <location>
        <position position="1"/>
    </location>
</feature>
<comment type="caution">
    <text evidence="4">The sequence shown here is derived from an EMBL/GenBank/DDBJ whole genome shotgun (WGS) entry which is preliminary data.</text>
</comment>
<evidence type="ECO:0000313" key="4">
    <source>
        <dbReference type="EMBL" id="RLV98567.1"/>
    </source>
</evidence>
<feature type="domain" description="Centromere protein J C-terminal" evidence="3">
    <location>
        <begin position="183"/>
        <end position="211"/>
    </location>
</feature>
<name>A0A3L8S8Q1_CHLGU</name>
<keyword evidence="5" id="KW-1185">Reference proteome</keyword>
<dbReference type="InterPro" id="IPR026581">
    <property type="entry name" value="TCP10L/CENPJ"/>
</dbReference>
<dbReference type="Pfam" id="PF07202">
    <property type="entry name" value="Tcp10_C"/>
    <property type="match status" value="2"/>
</dbReference>
<proteinExistence type="inferred from homology"/>
<dbReference type="AlphaFoldDB" id="A0A3L8S8Q1"/>
<dbReference type="Proteomes" id="UP000276834">
    <property type="component" value="Unassembled WGS sequence"/>
</dbReference>
<dbReference type="GO" id="GO:0061511">
    <property type="term" value="P:centriole elongation"/>
    <property type="evidence" value="ECO:0007669"/>
    <property type="project" value="TreeGrafter"/>
</dbReference>
<keyword evidence="2" id="KW-0175">Coiled coil</keyword>
<dbReference type="GO" id="GO:0005814">
    <property type="term" value="C:centriole"/>
    <property type="evidence" value="ECO:0007669"/>
    <property type="project" value="TreeGrafter"/>
</dbReference>
<feature type="coiled-coil region" evidence="2">
    <location>
        <begin position="46"/>
        <end position="98"/>
    </location>
</feature>
<dbReference type="PANTHER" id="PTHR10331">
    <property type="entry name" value="T COMPLEX PROTEIN 10"/>
    <property type="match status" value="1"/>
</dbReference>
<protein>
    <recommendedName>
        <fullName evidence="3">Centromere protein J C-terminal domain-containing protein</fullName>
    </recommendedName>
</protein>
<dbReference type="STRING" id="44316.ENSEGOP00005012145"/>
<feature type="domain" description="Centromere protein J C-terminal" evidence="3">
    <location>
        <begin position="219"/>
        <end position="253"/>
    </location>
</feature>
<organism evidence="4 5">
    <name type="scientific">Chloebia gouldiae</name>
    <name type="common">Gouldian finch</name>
    <name type="synonym">Erythrura gouldiae</name>
    <dbReference type="NCBI Taxonomy" id="44316"/>
    <lineage>
        <taxon>Eukaryota</taxon>
        <taxon>Metazoa</taxon>
        <taxon>Chordata</taxon>
        <taxon>Craniata</taxon>
        <taxon>Vertebrata</taxon>
        <taxon>Euteleostomi</taxon>
        <taxon>Archelosauria</taxon>
        <taxon>Archosauria</taxon>
        <taxon>Dinosauria</taxon>
        <taxon>Saurischia</taxon>
        <taxon>Theropoda</taxon>
        <taxon>Coelurosauria</taxon>
        <taxon>Aves</taxon>
        <taxon>Neognathae</taxon>
        <taxon>Neoaves</taxon>
        <taxon>Telluraves</taxon>
        <taxon>Australaves</taxon>
        <taxon>Passeriformes</taxon>
        <taxon>Passeroidea</taxon>
        <taxon>Passeridae</taxon>
        <taxon>Chloebia</taxon>
    </lineage>
</organism>
<dbReference type="EMBL" id="QUSF01000040">
    <property type="protein sequence ID" value="RLV98567.1"/>
    <property type="molecule type" value="Genomic_DNA"/>
</dbReference>
<evidence type="ECO:0000313" key="5">
    <source>
        <dbReference type="Proteomes" id="UP000276834"/>
    </source>
</evidence>
<dbReference type="Gene3D" id="2.60.450.20">
    <property type="match status" value="1"/>
</dbReference>
<dbReference type="GO" id="GO:0005813">
    <property type="term" value="C:centrosome"/>
    <property type="evidence" value="ECO:0007669"/>
    <property type="project" value="TreeGrafter"/>
</dbReference>
<sequence length="298" mass="34274">NMNRPARDCQEPGADSPFGIKYRSTTLQKEKIAQSKFKGTDRVTEERVKSEEMQILKQQIAGLQEELKGTEPYWHAACSKLRDQAELLTRQNMELRDELRGECEPYMTQTVIFEDNKRSLFMGIDKLYISPLLLEEDGTKKELGADERMTLISFSKADVKKIMTDQRVIYYYAGAQTTNTAYPDGLEVLQFPNNQIEKHYPDGTQEIVLPDHTVEWLYGDGLKETFFSDGIVVKVEKSRDKLVVLSDGQREIHTVQFRRREYPDGIVKAVFCNGRQETKCSTGKLQIKDEEGILILDK</sequence>
<evidence type="ECO:0000256" key="2">
    <source>
        <dbReference type="SAM" id="Coils"/>
    </source>
</evidence>
<feature type="non-terminal residue" evidence="4">
    <location>
        <position position="298"/>
    </location>
</feature>
<accession>A0A3L8S8Q1</accession>
<comment type="similarity">
    <text evidence="1">Belongs to the TCP10 family.</text>
</comment>
<dbReference type="InterPro" id="IPR047002">
    <property type="entry name" value="Tcp10_C_sf"/>
</dbReference>
<dbReference type="PANTHER" id="PTHR10331:SF25">
    <property type="entry name" value="T-COMPLEX PROTEIN 10A-RELATED"/>
    <property type="match status" value="1"/>
</dbReference>
<gene>
    <name evidence="4" type="ORF">DV515_00010717</name>
</gene>
<evidence type="ECO:0000259" key="3">
    <source>
        <dbReference type="Pfam" id="PF07202"/>
    </source>
</evidence>
<dbReference type="OrthoDB" id="10252174at2759"/>
<dbReference type="GO" id="GO:0015631">
    <property type="term" value="F:tubulin binding"/>
    <property type="evidence" value="ECO:0007669"/>
    <property type="project" value="TreeGrafter"/>
</dbReference>